<gene>
    <name evidence="2" type="ORF">A5810_001863</name>
</gene>
<keyword evidence="1" id="KW-0472">Membrane</keyword>
<comment type="caution">
    <text evidence="2">The sequence shown here is derived from an EMBL/GenBank/DDBJ whole genome shotgun (WGS) entry which is preliminary data.</text>
</comment>
<evidence type="ECO:0008006" key="4">
    <source>
        <dbReference type="Google" id="ProtNLM"/>
    </source>
</evidence>
<protein>
    <recommendedName>
        <fullName evidence="4">Type VII secretion protein EssA</fullName>
    </recommendedName>
</protein>
<proteinExistence type="predicted"/>
<evidence type="ECO:0000256" key="1">
    <source>
        <dbReference type="SAM" id="Phobius"/>
    </source>
</evidence>
<reference evidence="2 3" key="1">
    <citation type="submission" date="2017-05" db="EMBL/GenBank/DDBJ databases">
        <title>The Genome Sequence of Enterococcus faecium 7H8_DIV0219.</title>
        <authorList>
            <consortium name="The Broad Institute Genomics Platform"/>
            <consortium name="The Broad Institute Genomic Center for Infectious Diseases"/>
            <person name="Earl A."/>
            <person name="Manson A."/>
            <person name="Schwartman J."/>
            <person name="Gilmore M."/>
            <person name="Abouelleil A."/>
            <person name="Cao P."/>
            <person name="Chapman S."/>
            <person name="Cusick C."/>
            <person name="Shea T."/>
            <person name="Young S."/>
            <person name="Neafsey D."/>
            <person name="Nusbaum C."/>
            <person name="Birren B."/>
        </authorList>
    </citation>
    <scope>NUCLEOTIDE SEQUENCE [LARGE SCALE GENOMIC DNA]</scope>
    <source>
        <strain evidence="2 3">7H8_DIV0219</strain>
    </source>
</reference>
<dbReference type="RefSeq" id="WP_010733091.1">
    <property type="nucleotide sequence ID" value="NZ_NGKW01000003.1"/>
</dbReference>
<keyword evidence="1" id="KW-0812">Transmembrane</keyword>
<accession>A0A242BER4</accession>
<evidence type="ECO:0000313" key="2">
    <source>
        <dbReference type="EMBL" id="OTN93984.1"/>
    </source>
</evidence>
<dbReference type="Proteomes" id="UP000194885">
    <property type="component" value="Unassembled WGS sequence"/>
</dbReference>
<evidence type="ECO:0000313" key="3">
    <source>
        <dbReference type="Proteomes" id="UP000194885"/>
    </source>
</evidence>
<feature type="transmembrane region" description="Helical" evidence="1">
    <location>
        <begin position="133"/>
        <end position="154"/>
    </location>
</feature>
<name>A0A242BER4_ENTFC</name>
<keyword evidence="1" id="KW-1133">Transmembrane helix</keyword>
<dbReference type="AlphaFoldDB" id="A0A242BER4"/>
<dbReference type="EMBL" id="NGKW01000003">
    <property type="protein sequence ID" value="OTN93984.1"/>
    <property type="molecule type" value="Genomic_DNA"/>
</dbReference>
<sequence>MNKKRKICRIIGILSVLFPISFDGTRVHAEQGSLTINNQVIYEDQQTEAGGNEVSFAINDLFLAEKEAKDQQLKAKQKELVSTAQEKVFFEETTEPEALDQKVMPYLFKEGDTVASVQSTSSSTMQQRKVNQLVTFSGYVLGGSLCIGIGLFLGKQLAYHKNKRSRSGV</sequence>
<organism evidence="2 3">
    <name type="scientific">Enterococcus faecium</name>
    <name type="common">Streptococcus faecium</name>
    <dbReference type="NCBI Taxonomy" id="1352"/>
    <lineage>
        <taxon>Bacteria</taxon>
        <taxon>Bacillati</taxon>
        <taxon>Bacillota</taxon>
        <taxon>Bacilli</taxon>
        <taxon>Lactobacillales</taxon>
        <taxon>Enterococcaceae</taxon>
        <taxon>Enterococcus</taxon>
    </lineage>
</organism>